<dbReference type="InterPro" id="IPR036259">
    <property type="entry name" value="MFS_trans_sf"/>
</dbReference>
<organism evidence="8 9">
    <name type="scientific">Aeromicrobium alkaliterrae</name>
    <dbReference type="NCBI Taxonomy" id="302168"/>
    <lineage>
        <taxon>Bacteria</taxon>
        <taxon>Bacillati</taxon>
        <taxon>Actinomycetota</taxon>
        <taxon>Actinomycetes</taxon>
        <taxon>Propionibacteriales</taxon>
        <taxon>Nocardioidaceae</taxon>
        <taxon>Aeromicrobium</taxon>
    </lineage>
</organism>
<dbReference type="InterPro" id="IPR011701">
    <property type="entry name" value="MFS"/>
</dbReference>
<comment type="subcellular location">
    <subcellularLocation>
        <location evidence="1">Cell membrane</location>
        <topology evidence="1">Multi-pass membrane protein</topology>
    </subcellularLocation>
</comment>
<feature type="transmembrane region" description="Helical" evidence="6">
    <location>
        <begin position="416"/>
        <end position="437"/>
    </location>
</feature>
<comment type="caution">
    <text evidence="8">The sequence shown here is derived from an EMBL/GenBank/DDBJ whole genome shotgun (WGS) entry which is preliminary data.</text>
</comment>
<dbReference type="SUPFAM" id="SSF103473">
    <property type="entry name" value="MFS general substrate transporter"/>
    <property type="match status" value="1"/>
</dbReference>
<dbReference type="PROSITE" id="PS50850">
    <property type="entry name" value="MFS"/>
    <property type="match status" value="1"/>
</dbReference>
<feature type="transmembrane region" description="Helical" evidence="6">
    <location>
        <begin position="76"/>
        <end position="95"/>
    </location>
</feature>
<evidence type="ECO:0000256" key="1">
    <source>
        <dbReference type="ARBA" id="ARBA00004651"/>
    </source>
</evidence>
<keyword evidence="9" id="KW-1185">Reference proteome</keyword>
<keyword evidence="2 6" id="KW-0812">Transmembrane</keyword>
<evidence type="ECO:0000256" key="5">
    <source>
        <dbReference type="SAM" id="MobiDB-lite"/>
    </source>
</evidence>
<feature type="domain" description="Major facilitator superfamily (MFS) profile" evidence="7">
    <location>
        <begin position="11"/>
        <end position="435"/>
    </location>
</feature>
<dbReference type="RefSeq" id="WP_344196934.1">
    <property type="nucleotide sequence ID" value="NZ_BAAAME010000002.1"/>
</dbReference>
<evidence type="ECO:0000313" key="9">
    <source>
        <dbReference type="Proteomes" id="UP001501057"/>
    </source>
</evidence>
<evidence type="ECO:0000256" key="6">
    <source>
        <dbReference type="SAM" id="Phobius"/>
    </source>
</evidence>
<dbReference type="PANTHER" id="PTHR23501">
    <property type="entry name" value="MAJOR FACILITATOR SUPERFAMILY"/>
    <property type="match status" value="1"/>
</dbReference>
<gene>
    <name evidence="8" type="ORF">GCM10009710_02720</name>
</gene>
<evidence type="ECO:0000256" key="2">
    <source>
        <dbReference type="ARBA" id="ARBA00022692"/>
    </source>
</evidence>
<feature type="transmembrane region" description="Helical" evidence="6">
    <location>
        <begin position="224"/>
        <end position="244"/>
    </location>
</feature>
<feature type="transmembrane region" description="Helical" evidence="6">
    <location>
        <begin position="162"/>
        <end position="180"/>
    </location>
</feature>
<keyword evidence="3 6" id="KW-1133">Transmembrane helix</keyword>
<reference evidence="8 9" key="1">
    <citation type="journal article" date="2019" name="Int. J. Syst. Evol. Microbiol.">
        <title>The Global Catalogue of Microorganisms (GCM) 10K type strain sequencing project: providing services to taxonomists for standard genome sequencing and annotation.</title>
        <authorList>
            <consortium name="The Broad Institute Genomics Platform"/>
            <consortium name="The Broad Institute Genome Sequencing Center for Infectious Disease"/>
            <person name="Wu L."/>
            <person name="Ma J."/>
        </authorList>
    </citation>
    <scope>NUCLEOTIDE SEQUENCE [LARGE SCALE GENOMIC DNA]</scope>
    <source>
        <strain evidence="8 9">JCM 13518</strain>
    </source>
</reference>
<dbReference type="EMBL" id="BAAAME010000002">
    <property type="protein sequence ID" value="GAA1725395.1"/>
    <property type="molecule type" value="Genomic_DNA"/>
</dbReference>
<evidence type="ECO:0000256" key="3">
    <source>
        <dbReference type="ARBA" id="ARBA00022989"/>
    </source>
</evidence>
<dbReference type="Pfam" id="PF07690">
    <property type="entry name" value="MFS_1"/>
    <property type="match status" value="1"/>
</dbReference>
<feature type="transmembrane region" description="Helical" evidence="6">
    <location>
        <begin position="350"/>
        <end position="372"/>
    </location>
</feature>
<evidence type="ECO:0000256" key="4">
    <source>
        <dbReference type="ARBA" id="ARBA00023136"/>
    </source>
</evidence>
<feature type="transmembrane region" description="Helical" evidence="6">
    <location>
        <begin position="134"/>
        <end position="156"/>
    </location>
</feature>
<feature type="transmembrane region" description="Helical" evidence="6">
    <location>
        <begin position="288"/>
        <end position="310"/>
    </location>
</feature>
<name>A0ABN2JFX3_9ACTN</name>
<feature type="transmembrane region" description="Helical" evidence="6">
    <location>
        <begin position="392"/>
        <end position="410"/>
    </location>
</feature>
<accession>A0ABN2JFX3</accession>
<dbReference type="InterPro" id="IPR020846">
    <property type="entry name" value="MFS_dom"/>
</dbReference>
<feature type="transmembrane region" description="Helical" evidence="6">
    <location>
        <begin position="101"/>
        <end position="122"/>
    </location>
</feature>
<dbReference type="Proteomes" id="UP001501057">
    <property type="component" value="Unassembled WGS sequence"/>
</dbReference>
<feature type="transmembrane region" description="Helical" evidence="6">
    <location>
        <begin position="200"/>
        <end position="218"/>
    </location>
</feature>
<proteinExistence type="predicted"/>
<evidence type="ECO:0000313" key="8">
    <source>
        <dbReference type="EMBL" id="GAA1725395.1"/>
    </source>
</evidence>
<evidence type="ECO:0000259" key="7">
    <source>
        <dbReference type="PROSITE" id="PS50850"/>
    </source>
</evidence>
<dbReference type="PANTHER" id="PTHR23501:SF154">
    <property type="entry name" value="MULTIDRUG-EFFLUX TRANSPORTER RV1634-RELATED"/>
    <property type="match status" value="1"/>
</dbReference>
<feature type="transmembrane region" description="Helical" evidence="6">
    <location>
        <begin position="322"/>
        <end position="344"/>
    </location>
</feature>
<feature type="transmembrane region" description="Helical" evidence="6">
    <location>
        <begin position="44"/>
        <end position="64"/>
    </location>
</feature>
<sequence length="463" mass="46155">MSPWSRRYASTTIGVFSLAFLFAFEALAVATVMPDVVRDLDGLGLYAVAFAAPLATSILALVVAGPAADRLGPLPVLNVGLVVFCVGVVVAGLAPTMPVFIAGRLLHGAGGGALGIALYVVIAEAYPGDLRPRVFAILTSAWVLPAVVGPSIAAGVAAVAGWRWVFLAVPVLAVAAWWMVRSAGLGRREAPGPSPLSSRVLWLAVAAAGGVLAVSAGGQRGFTGWWLVVAGGVVLAVGAGLRLLPRGAWSGARGVPSMIGTRGAVGASFTLAEVNLPLLLVLGRDLPLVAVGAVLTSGAVTWCAGAMLAARWERLADKVLRVRLGAALVAVGIAGSALAAVAAVPLAVPVAFWGVGGLGIGMAFSTISVLVLDAADGGSYGSSSSALQLNDYLVTSTVLALGSVVFAGFVDSAPVVGATLLVGLAVVVALLASVTAARIRQPQKGGQGTAGMWPVGAGKTASS</sequence>
<protein>
    <submittedName>
        <fullName evidence="8">MFS transporter</fullName>
    </submittedName>
</protein>
<feature type="region of interest" description="Disordered" evidence="5">
    <location>
        <begin position="443"/>
        <end position="463"/>
    </location>
</feature>
<keyword evidence="4 6" id="KW-0472">Membrane</keyword>
<dbReference type="Gene3D" id="1.20.1250.20">
    <property type="entry name" value="MFS general substrate transporter like domains"/>
    <property type="match status" value="1"/>
</dbReference>
<feature type="transmembrane region" description="Helical" evidence="6">
    <location>
        <begin position="264"/>
        <end position="282"/>
    </location>
</feature>